<dbReference type="InterPro" id="IPR023373">
    <property type="entry name" value="YmcC_sf"/>
</dbReference>
<keyword evidence="1" id="KW-0472">Membrane</keyword>
<dbReference type="EMBL" id="UINC01098623">
    <property type="protein sequence ID" value="SVC57294.1"/>
    <property type="molecule type" value="Genomic_DNA"/>
</dbReference>
<dbReference type="PROSITE" id="PS51257">
    <property type="entry name" value="PROKAR_LIPOPROTEIN"/>
    <property type="match status" value="1"/>
</dbReference>
<name>A0A382N7Z2_9ZZZZ</name>
<dbReference type="AlphaFoldDB" id="A0A382N7Z2"/>
<accession>A0A382N7Z2</accession>
<evidence type="ECO:0000256" key="1">
    <source>
        <dbReference type="SAM" id="Phobius"/>
    </source>
</evidence>
<dbReference type="Gene3D" id="2.40.360.10">
    <property type="entry name" value="YmcC-like"/>
    <property type="match status" value="1"/>
</dbReference>
<dbReference type="Pfam" id="PF11102">
    <property type="entry name" value="YjbF"/>
    <property type="match status" value="1"/>
</dbReference>
<protein>
    <submittedName>
        <fullName evidence="2">Uncharacterized protein</fullName>
    </submittedName>
</protein>
<gene>
    <name evidence="2" type="ORF">METZ01_LOCUS310148</name>
</gene>
<organism evidence="2">
    <name type="scientific">marine metagenome</name>
    <dbReference type="NCBI Taxonomy" id="408172"/>
    <lineage>
        <taxon>unclassified sequences</taxon>
        <taxon>metagenomes</taxon>
        <taxon>ecological metagenomes</taxon>
    </lineage>
</organism>
<keyword evidence="1" id="KW-0812">Transmembrane</keyword>
<sequence length="232" mass="26583">MKVWQKLNFFIKFFFFIILIQTFLACSSMNSERIAPSIGGAYESIKGALFGYTDPIINKEIINRIPYASALLKIGKGSNGLIILESANSESYIWVSKDNVYIETKNGRIVQTVGLFNNLTNLTLPNQSFEEVLNDPEAVMDYLTYYSYDQPYLLDLQVKVSIVNKGPQEVKILGEVKSLILIEESISNDEIRWKEKNLFWVDPKDYFVWKSAQHVSPKLPSFTLQITKRPSM</sequence>
<proteinExistence type="predicted"/>
<dbReference type="SUPFAM" id="SSF159270">
    <property type="entry name" value="YmcC-like"/>
    <property type="match status" value="1"/>
</dbReference>
<reference evidence="2" key="1">
    <citation type="submission" date="2018-05" db="EMBL/GenBank/DDBJ databases">
        <authorList>
            <person name="Lanie J.A."/>
            <person name="Ng W.-L."/>
            <person name="Kazmierczak K.M."/>
            <person name="Andrzejewski T.M."/>
            <person name="Davidsen T.M."/>
            <person name="Wayne K.J."/>
            <person name="Tettelin H."/>
            <person name="Glass J.I."/>
            <person name="Rusch D."/>
            <person name="Podicherti R."/>
            <person name="Tsui H.-C.T."/>
            <person name="Winkler M.E."/>
        </authorList>
    </citation>
    <scope>NUCLEOTIDE SEQUENCE</scope>
</reference>
<dbReference type="InterPro" id="IPR021308">
    <property type="entry name" value="GfcB"/>
</dbReference>
<feature type="transmembrane region" description="Helical" evidence="1">
    <location>
        <begin position="7"/>
        <end position="24"/>
    </location>
</feature>
<keyword evidence="1" id="KW-1133">Transmembrane helix</keyword>
<evidence type="ECO:0000313" key="2">
    <source>
        <dbReference type="EMBL" id="SVC57294.1"/>
    </source>
</evidence>